<evidence type="ECO:0008006" key="3">
    <source>
        <dbReference type="Google" id="ProtNLM"/>
    </source>
</evidence>
<dbReference type="EMBL" id="MSZX01000005">
    <property type="protein sequence ID" value="OPA77848.1"/>
    <property type="molecule type" value="Genomic_DNA"/>
</dbReference>
<dbReference type="AlphaFoldDB" id="A0A1T2XDF3"/>
<keyword evidence="2" id="KW-1185">Reference proteome</keyword>
<comment type="caution">
    <text evidence="1">The sequence shown here is derived from an EMBL/GenBank/DDBJ whole genome shotgun (WGS) entry which is preliminary data.</text>
</comment>
<reference evidence="1 2" key="1">
    <citation type="submission" date="2017-01" db="EMBL/GenBank/DDBJ databases">
        <title>Genome analysis of Paenibacillus selenitrireducens ES3-24.</title>
        <authorList>
            <person name="Xu D."/>
            <person name="Yao R."/>
            <person name="Zheng S."/>
        </authorList>
    </citation>
    <scope>NUCLEOTIDE SEQUENCE [LARGE SCALE GENOMIC DNA]</scope>
    <source>
        <strain evidence="1 2">ES3-24</strain>
    </source>
</reference>
<sequence length="109" mass="12283">MGKKLDGNGLFESSRFIMPQHREALNEQARQKLLNSRPELDPQELDMIAQAIDDSYSEGTQLGLELFDEYNNMVINGVIIGVNQQRGIVQLDINGEIKDIKLKNIIGVK</sequence>
<dbReference type="Proteomes" id="UP000190188">
    <property type="component" value="Unassembled WGS sequence"/>
</dbReference>
<accession>A0A1T2XDF3</accession>
<proteinExistence type="predicted"/>
<evidence type="ECO:0000313" key="2">
    <source>
        <dbReference type="Proteomes" id="UP000190188"/>
    </source>
</evidence>
<organism evidence="1 2">
    <name type="scientific">Paenibacillus selenitireducens</name>
    <dbReference type="NCBI Taxonomy" id="1324314"/>
    <lineage>
        <taxon>Bacteria</taxon>
        <taxon>Bacillati</taxon>
        <taxon>Bacillota</taxon>
        <taxon>Bacilli</taxon>
        <taxon>Bacillales</taxon>
        <taxon>Paenibacillaceae</taxon>
        <taxon>Paenibacillus</taxon>
    </lineage>
</organism>
<dbReference type="InterPro" id="IPR014962">
    <property type="entry name" value="YolD"/>
</dbReference>
<protein>
    <recommendedName>
        <fullName evidence="3">YolD-like family protein</fullName>
    </recommendedName>
</protein>
<evidence type="ECO:0000313" key="1">
    <source>
        <dbReference type="EMBL" id="OPA77848.1"/>
    </source>
</evidence>
<name>A0A1T2XDF3_9BACL</name>
<gene>
    <name evidence="1" type="ORF">BVG16_13865</name>
</gene>
<dbReference type="Pfam" id="PF08863">
    <property type="entry name" value="YolD"/>
    <property type="match status" value="1"/>
</dbReference>